<evidence type="ECO:0000313" key="2">
    <source>
        <dbReference type="Proteomes" id="UP000403266"/>
    </source>
</evidence>
<dbReference type="OrthoDB" id="10004864at2"/>
<comment type="caution">
    <text evidence="1">The sequence shown here is derived from an EMBL/GenBank/DDBJ whole genome shotgun (WGS) entry which is preliminary data.</text>
</comment>
<dbReference type="RefSeq" id="WP_152716485.1">
    <property type="nucleotide sequence ID" value="NZ_VOSJ01000267.1"/>
</dbReference>
<gene>
    <name evidence="1" type="ORF">FS320_32035</name>
</gene>
<dbReference type="AlphaFoldDB" id="A0A5N7MRL3"/>
<sequence>MACIRYDIVSTGVKISVDAVPTYWIARDANIGILWEETASGATILHAHGRVGMIVEAEMKLRRLRKTEGQEETVIQSAYIDVSRVSQATLNTLNGALAGTVGAEEIVSLFTARAPKVPASGAKIASPMALAA</sequence>
<keyword evidence="2" id="KW-1185">Reference proteome</keyword>
<evidence type="ECO:0000313" key="1">
    <source>
        <dbReference type="EMBL" id="MPR29593.1"/>
    </source>
</evidence>
<proteinExistence type="predicted"/>
<organism evidence="1 2">
    <name type="scientific">Microvirga tunisiensis</name>
    <dbReference type="NCBI Taxonomy" id="2108360"/>
    <lineage>
        <taxon>Bacteria</taxon>
        <taxon>Pseudomonadati</taxon>
        <taxon>Pseudomonadota</taxon>
        <taxon>Alphaproteobacteria</taxon>
        <taxon>Hyphomicrobiales</taxon>
        <taxon>Methylobacteriaceae</taxon>
        <taxon>Microvirga</taxon>
    </lineage>
</organism>
<accession>A0A5N7MRL3</accession>
<dbReference type="EMBL" id="VOSK01000247">
    <property type="protein sequence ID" value="MPR29593.1"/>
    <property type="molecule type" value="Genomic_DNA"/>
</dbReference>
<reference evidence="1 2" key="1">
    <citation type="journal article" date="2019" name="Syst. Appl. Microbiol.">
        <title>Microvirga tunisiensis sp. nov., a root nodule symbiotic bacterium isolated from Lupinus micranthus and L. luteus grown in Northern Tunisia.</title>
        <authorList>
            <person name="Msaddak A."/>
            <person name="Rejili M."/>
            <person name="Duran D."/>
            <person name="Mars M."/>
            <person name="Palacios J.M."/>
            <person name="Ruiz-Argueso T."/>
            <person name="Rey L."/>
            <person name="Imperial J."/>
        </authorList>
    </citation>
    <scope>NUCLEOTIDE SEQUENCE [LARGE SCALE GENOMIC DNA]</scope>
    <source>
        <strain evidence="1 2">Lmie10</strain>
    </source>
</reference>
<dbReference type="Proteomes" id="UP000403266">
    <property type="component" value="Unassembled WGS sequence"/>
</dbReference>
<protein>
    <submittedName>
        <fullName evidence="1">Uncharacterized protein</fullName>
    </submittedName>
</protein>
<name>A0A5N7MRL3_9HYPH</name>